<feature type="domain" description="BPL/LPL catalytic" evidence="1">
    <location>
        <begin position="23"/>
        <end position="204"/>
    </location>
</feature>
<reference evidence="2" key="2">
    <citation type="submission" date="2021-08" db="EMBL/GenBank/DDBJ databases">
        <authorList>
            <person name="Tani A."/>
            <person name="Ola A."/>
            <person name="Ogura Y."/>
            <person name="Katsura K."/>
            <person name="Hayashi T."/>
        </authorList>
    </citation>
    <scope>NUCLEOTIDE SEQUENCE</scope>
    <source>
        <strain evidence="2">DSM 19015</strain>
    </source>
</reference>
<evidence type="ECO:0000313" key="2">
    <source>
        <dbReference type="EMBL" id="GJD93289.1"/>
    </source>
</evidence>
<dbReference type="SUPFAM" id="SSF55681">
    <property type="entry name" value="Class II aaRS and biotin synthetases"/>
    <property type="match status" value="1"/>
</dbReference>
<proteinExistence type="predicted"/>
<dbReference type="InterPro" id="IPR004143">
    <property type="entry name" value="BPL_LPL_catalytic"/>
</dbReference>
<sequence length="256" mass="27277">MRAQGDYGGRMVFSDSDEARLTLPPAFTGVVAQEPDDAFDHACRIAGPEAAGTLVWVRREDVLDVAVVLAPDEPLASARRALFAGMTALADAIGAHAPPEIPVLFAWPDTLTFNAARIGGARLGWPEGCGEDAVPDWLVFSAMLIASKRDAGDPGLTPDSASLEEEGFADVSQSALVESFARNLMKAFEVWREDGFDALANRYLAHLPPSDGGGRRHIEATGDGLIETESGVLRLPLLPCLTAMAWRDPATGKPRL</sequence>
<protein>
    <recommendedName>
        <fullName evidence="1">BPL/LPL catalytic domain-containing protein</fullName>
    </recommendedName>
</protein>
<dbReference type="InterPro" id="IPR045864">
    <property type="entry name" value="aa-tRNA-synth_II/BPL/LPL"/>
</dbReference>
<organism evidence="2 3">
    <name type="scientific">Methylobacterium iners</name>
    <dbReference type="NCBI Taxonomy" id="418707"/>
    <lineage>
        <taxon>Bacteria</taxon>
        <taxon>Pseudomonadati</taxon>
        <taxon>Pseudomonadota</taxon>
        <taxon>Alphaproteobacteria</taxon>
        <taxon>Hyphomicrobiales</taxon>
        <taxon>Methylobacteriaceae</taxon>
        <taxon>Methylobacterium</taxon>
    </lineage>
</organism>
<dbReference type="Gene3D" id="3.30.930.10">
    <property type="entry name" value="Bira Bifunctional Protein, Domain 2"/>
    <property type="match status" value="1"/>
</dbReference>
<gene>
    <name evidence="2" type="ORF">OCOJLMKI_0480</name>
</gene>
<dbReference type="Pfam" id="PF16917">
    <property type="entry name" value="BPL_LplA_LipB_2"/>
    <property type="match status" value="1"/>
</dbReference>
<accession>A0ABQ4RSW4</accession>
<evidence type="ECO:0000313" key="3">
    <source>
        <dbReference type="Proteomes" id="UP001055125"/>
    </source>
</evidence>
<dbReference type="EMBL" id="BPQP01000006">
    <property type="protein sequence ID" value="GJD93289.1"/>
    <property type="molecule type" value="Genomic_DNA"/>
</dbReference>
<dbReference type="Proteomes" id="UP001055125">
    <property type="component" value="Unassembled WGS sequence"/>
</dbReference>
<comment type="caution">
    <text evidence="2">The sequence shown here is derived from an EMBL/GenBank/DDBJ whole genome shotgun (WGS) entry which is preliminary data.</text>
</comment>
<keyword evidence="3" id="KW-1185">Reference proteome</keyword>
<reference evidence="2" key="1">
    <citation type="journal article" date="2021" name="Front. Microbiol.">
        <title>Comprehensive Comparative Genomics and Phenotyping of Methylobacterium Species.</title>
        <authorList>
            <person name="Alessa O."/>
            <person name="Ogura Y."/>
            <person name="Fujitani Y."/>
            <person name="Takami H."/>
            <person name="Hayashi T."/>
            <person name="Sahin N."/>
            <person name="Tani A."/>
        </authorList>
    </citation>
    <scope>NUCLEOTIDE SEQUENCE</scope>
    <source>
        <strain evidence="2">DSM 19015</strain>
    </source>
</reference>
<evidence type="ECO:0000259" key="1">
    <source>
        <dbReference type="Pfam" id="PF16917"/>
    </source>
</evidence>
<name>A0ABQ4RSW4_9HYPH</name>
<dbReference type="RefSeq" id="WP_238242488.1">
    <property type="nucleotide sequence ID" value="NZ_BPQP01000006.1"/>
</dbReference>